<dbReference type="EMBL" id="JAWZYT010001926">
    <property type="protein sequence ID" value="KAK4308115.1"/>
    <property type="molecule type" value="Genomic_DNA"/>
</dbReference>
<organism evidence="5 6">
    <name type="scientific">Petrolisthes manimaculis</name>
    <dbReference type="NCBI Taxonomy" id="1843537"/>
    <lineage>
        <taxon>Eukaryota</taxon>
        <taxon>Metazoa</taxon>
        <taxon>Ecdysozoa</taxon>
        <taxon>Arthropoda</taxon>
        <taxon>Crustacea</taxon>
        <taxon>Multicrustacea</taxon>
        <taxon>Malacostraca</taxon>
        <taxon>Eumalacostraca</taxon>
        <taxon>Eucarida</taxon>
        <taxon>Decapoda</taxon>
        <taxon>Pleocyemata</taxon>
        <taxon>Anomura</taxon>
        <taxon>Galatheoidea</taxon>
        <taxon>Porcellanidae</taxon>
        <taxon>Petrolisthes</taxon>
    </lineage>
</organism>
<evidence type="ECO:0000259" key="4">
    <source>
        <dbReference type="PROSITE" id="PS51910"/>
    </source>
</evidence>
<dbReference type="InterPro" id="IPR001223">
    <property type="entry name" value="Glyco_hydro18_cat"/>
</dbReference>
<feature type="signal peptide" evidence="2">
    <location>
        <begin position="1"/>
        <end position="27"/>
    </location>
</feature>
<dbReference type="SMART" id="SM00494">
    <property type="entry name" value="ChtBD2"/>
    <property type="match status" value="1"/>
</dbReference>
<dbReference type="GO" id="GO:0008061">
    <property type="term" value="F:chitin binding"/>
    <property type="evidence" value="ECO:0007669"/>
    <property type="project" value="InterPro"/>
</dbReference>
<dbReference type="InterPro" id="IPR036508">
    <property type="entry name" value="Chitin-bd_dom_sf"/>
</dbReference>
<dbReference type="SUPFAM" id="SSF57625">
    <property type="entry name" value="Invertebrate chitin-binding proteins"/>
    <property type="match status" value="1"/>
</dbReference>
<comment type="caution">
    <text evidence="5">The sequence shown here is derived from an EMBL/GenBank/DDBJ whole genome shotgun (WGS) entry which is preliminary data.</text>
</comment>
<dbReference type="Proteomes" id="UP001292094">
    <property type="component" value="Unassembled WGS sequence"/>
</dbReference>
<dbReference type="InterPro" id="IPR002557">
    <property type="entry name" value="Chitin-bd_dom"/>
</dbReference>
<reference evidence="5" key="1">
    <citation type="submission" date="2023-11" db="EMBL/GenBank/DDBJ databases">
        <title>Genome assemblies of two species of porcelain crab, Petrolisthes cinctipes and Petrolisthes manimaculis (Anomura: Porcellanidae).</title>
        <authorList>
            <person name="Angst P."/>
        </authorList>
    </citation>
    <scope>NUCLEOTIDE SEQUENCE</scope>
    <source>
        <strain evidence="5">PB745_02</strain>
        <tissue evidence="5">Gill</tissue>
    </source>
</reference>
<evidence type="ECO:0000259" key="3">
    <source>
        <dbReference type="PROSITE" id="PS50940"/>
    </source>
</evidence>
<evidence type="ECO:0000313" key="6">
    <source>
        <dbReference type="Proteomes" id="UP001292094"/>
    </source>
</evidence>
<evidence type="ECO:0000313" key="5">
    <source>
        <dbReference type="EMBL" id="KAK4308115.1"/>
    </source>
</evidence>
<dbReference type="AlphaFoldDB" id="A0AAE1PG77"/>
<feature type="region of interest" description="Disordered" evidence="1">
    <location>
        <begin position="136"/>
        <end position="173"/>
    </location>
</feature>
<dbReference type="SUPFAM" id="SSF51445">
    <property type="entry name" value="(Trans)glycosidases"/>
    <property type="match status" value="1"/>
</dbReference>
<evidence type="ECO:0008006" key="7">
    <source>
        <dbReference type="Google" id="ProtNLM"/>
    </source>
</evidence>
<feature type="compositionally biased region" description="Low complexity" evidence="1">
    <location>
        <begin position="138"/>
        <end position="160"/>
    </location>
</feature>
<dbReference type="GO" id="GO:0006032">
    <property type="term" value="P:chitin catabolic process"/>
    <property type="evidence" value="ECO:0007669"/>
    <property type="project" value="TreeGrafter"/>
</dbReference>
<dbReference type="PROSITE" id="PS51910">
    <property type="entry name" value="GH18_2"/>
    <property type="match status" value="1"/>
</dbReference>
<accession>A0AAE1PG77</accession>
<dbReference type="PANTHER" id="PTHR11177:SF360">
    <property type="entry name" value="CHITINASE 4-RELATED"/>
    <property type="match status" value="1"/>
</dbReference>
<dbReference type="InterPro" id="IPR050314">
    <property type="entry name" value="Glycosyl_Hydrlase_18"/>
</dbReference>
<dbReference type="PROSITE" id="PS50940">
    <property type="entry name" value="CHIT_BIND_II"/>
    <property type="match status" value="1"/>
</dbReference>
<evidence type="ECO:0000256" key="1">
    <source>
        <dbReference type="SAM" id="MobiDB-lite"/>
    </source>
</evidence>
<dbReference type="InterPro" id="IPR017853">
    <property type="entry name" value="GH"/>
</dbReference>
<sequence>MSSRCIFLAPFLALVLSLVPLLDLVGASTITTIGTESRQTSQKVVTCYYSNWAYWRSGNGKFTVDDIDDTTGKMGPYAYKQSQWVGYDDPEMVARKAEFIWQRGLAGGMVWALDLDDFNNMCGNGNYPLMKRLSSELASQTPSSTTTTPQPTAATPSPTAATPPPTAATTPSTTCTNQFVCPGRGRWSDPCDCSKFYICRRNKTSHRNCRSGLLWNDNIKDCDGPVNATC</sequence>
<gene>
    <name evidence="5" type="ORF">Pmani_020178</name>
</gene>
<name>A0AAE1PG77_9EUCA</name>
<feature type="domain" description="Chitin-binding type-2" evidence="3">
    <location>
        <begin position="178"/>
        <end position="230"/>
    </location>
</feature>
<dbReference type="Pfam" id="PF00704">
    <property type="entry name" value="Glyco_hydro_18"/>
    <property type="match status" value="1"/>
</dbReference>
<dbReference type="Gene3D" id="3.20.20.80">
    <property type="entry name" value="Glycosidases"/>
    <property type="match status" value="1"/>
</dbReference>
<dbReference type="GO" id="GO:0005975">
    <property type="term" value="P:carbohydrate metabolic process"/>
    <property type="evidence" value="ECO:0007669"/>
    <property type="project" value="InterPro"/>
</dbReference>
<dbReference type="GO" id="GO:0004568">
    <property type="term" value="F:chitinase activity"/>
    <property type="evidence" value="ECO:0007669"/>
    <property type="project" value="TreeGrafter"/>
</dbReference>
<protein>
    <recommendedName>
        <fullName evidence="7">Chitinase</fullName>
    </recommendedName>
</protein>
<keyword evidence="2" id="KW-0732">Signal</keyword>
<dbReference type="Pfam" id="PF01607">
    <property type="entry name" value="CBM_14"/>
    <property type="match status" value="1"/>
</dbReference>
<proteinExistence type="predicted"/>
<evidence type="ECO:0000256" key="2">
    <source>
        <dbReference type="SAM" id="SignalP"/>
    </source>
</evidence>
<keyword evidence="6" id="KW-1185">Reference proteome</keyword>
<dbReference type="PANTHER" id="PTHR11177">
    <property type="entry name" value="CHITINASE"/>
    <property type="match status" value="1"/>
</dbReference>
<feature type="chain" id="PRO_5042018685" description="Chitinase" evidence="2">
    <location>
        <begin position="28"/>
        <end position="230"/>
    </location>
</feature>
<feature type="domain" description="GH18" evidence="4">
    <location>
        <begin position="1"/>
        <end position="140"/>
    </location>
</feature>
<dbReference type="GO" id="GO:0005576">
    <property type="term" value="C:extracellular region"/>
    <property type="evidence" value="ECO:0007669"/>
    <property type="project" value="InterPro"/>
</dbReference>